<comment type="caution">
    <text evidence="2">The sequence shown here is derived from an EMBL/GenBank/DDBJ whole genome shotgun (WGS) entry which is preliminary data.</text>
</comment>
<feature type="chain" id="PRO_5046154892" evidence="1">
    <location>
        <begin position="25"/>
        <end position="505"/>
    </location>
</feature>
<keyword evidence="3" id="KW-1185">Reference proteome</keyword>
<evidence type="ECO:0000313" key="2">
    <source>
        <dbReference type="EMBL" id="MDD1781113.1"/>
    </source>
</evidence>
<feature type="signal peptide" evidence="1">
    <location>
        <begin position="1"/>
        <end position="24"/>
    </location>
</feature>
<reference evidence="2" key="1">
    <citation type="submission" date="2021-12" db="EMBL/GenBank/DDBJ databases">
        <title>Enterovibrio ZSDZ35 sp. nov. and Enterovibrio ZSDZ42 sp. nov., isolated from coastal seawater in Qingdao.</title>
        <authorList>
            <person name="Zhang P."/>
        </authorList>
    </citation>
    <scope>NUCLEOTIDE SEQUENCE</scope>
    <source>
        <strain evidence="2">ZSDZ35</strain>
    </source>
</reference>
<gene>
    <name evidence="2" type="ORF">LRP49_07835</name>
</gene>
<keyword evidence="1" id="KW-0732">Signal</keyword>
<proteinExistence type="predicted"/>
<evidence type="ECO:0000256" key="1">
    <source>
        <dbReference type="SAM" id="SignalP"/>
    </source>
</evidence>
<name>A0ABT5QKB8_9GAMM</name>
<organism evidence="2 3">
    <name type="scientific">Enterovibrio qingdaonensis</name>
    <dbReference type="NCBI Taxonomy" id="2899818"/>
    <lineage>
        <taxon>Bacteria</taxon>
        <taxon>Pseudomonadati</taxon>
        <taxon>Pseudomonadota</taxon>
        <taxon>Gammaproteobacteria</taxon>
        <taxon>Vibrionales</taxon>
        <taxon>Vibrionaceae</taxon>
        <taxon>Enterovibrio</taxon>
    </lineage>
</organism>
<dbReference type="EMBL" id="JAJUBB010000004">
    <property type="protein sequence ID" value="MDD1781113.1"/>
    <property type="molecule type" value="Genomic_DNA"/>
</dbReference>
<protein>
    <submittedName>
        <fullName evidence="2">Uncharacterized protein</fullName>
    </submittedName>
</protein>
<dbReference type="RefSeq" id="WP_274141420.1">
    <property type="nucleotide sequence ID" value="NZ_JAJUBB010000004.1"/>
</dbReference>
<evidence type="ECO:0000313" key="3">
    <source>
        <dbReference type="Proteomes" id="UP001149821"/>
    </source>
</evidence>
<dbReference type="Proteomes" id="UP001149821">
    <property type="component" value="Unassembled WGS sequence"/>
</dbReference>
<sequence length="505" mass="56302">MKVSLAQSTFAVMTSLALGGNALANQNLTDLTNNDPFFYTSDQNIAADNNLKVLLGVGRPNRTHSQIPHLPVYMGYMNTNSTYRFVNIMEQVFTMVGEGKHGLWRVHESGNVRLYRRRGAEGLLADSDLYAEDSVRQIGNQYGYYLEDESWSGYKYPDQKLSESGHLNYIDLPISHPIFNGKYVNHEPIDLSNWYCTMSANDYPYAKKAMDFAFSQDGANQIGPLGKRAGLDVTENYLNVLRLDHFPDANTWINTGQEGKDASHVEWKAIDPSKTKVEYYLVERTFFNKPYLFVTAVYDNVNNDDHQYVRPDGDYYASLSDPSTLKNKVTMTPRFNLLGGGEGQAIGLPIYGVHHPNRAVFGAGGACPLKGGDWGRYPDTSGGAGWPTQYEEVTPLCDAVLVDIKFFTNLDGRPWTDDSKYLANAGFGTETVTYKMQPGEYGVFTDPYNTSRGIKNPDSQQVPEQLTLTYSAVPEPVGYNEPPKGNAMLGMIPSEQSTCRPVITQ</sequence>
<accession>A0ABT5QKB8</accession>